<dbReference type="KEGG" id="kbs:EPA93_27945"/>
<accession>A0A4P6JW53</accession>
<reference evidence="11 12" key="1">
    <citation type="submission" date="2019-01" db="EMBL/GenBank/DDBJ databases">
        <title>Ktedonosporobacter rubrisoli SCAWS-G2.</title>
        <authorList>
            <person name="Huang Y."/>
            <person name="Yan B."/>
        </authorList>
    </citation>
    <scope>NUCLEOTIDE SEQUENCE [LARGE SCALE GENOMIC DNA]</scope>
    <source>
        <strain evidence="11 12">SCAWS-G2</strain>
    </source>
</reference>
<dbReference type="UniPathway" id="UPA00079">
    <property type="reaction ID" value="UER00168"/>
</dbReference>
<keyword evidence="3 8" id="KW-1003">Cell membrane</keyword>
<dbReference type="Gene3D" id="1.10.357.140">
    <property type="entry name" value="UbiA prenyltransferase"/>
    <property type="match status" value="1"/>
</dbReference>
<comment type="subcellular location">
    <subcellularLocation>
        <location evidence="8">Cell membrane</location>
        <topology evidence="8">Multi-pass membrane protein</topology>
    </subcellularLocation>
    <subcellularLocation>
        <location evidence="1">Membrane</location>
        <topology evidence="1">Multi-pass membrane protein</topology>
    </subcellularLocation>
</comment>
<sequence length="442" mass="46886">MPGLCALRKKREVSDCLPSLPASNAAGSARSVRTSCLTTLRGGRMESEEITEIEKEKETPQATTSSQIVTAESVQAEEVPTIPLGSLQTISNLQPEITVHSVEATEQVSTPEPLVAPPAEYRRSTAEWTQIWKDGIRPAYLSLAVAPALLGSVLAWSQSVSTRTPLGQFHILPFLVAIVAVLLLQAGANLVNDYYDYTRGVDTANTLGPGGLIQQGIVKPTRVLIIGLALLGVGALLGLTTVLAAGPLILLFGLLGLLGAYFFSAGPRSLSSLALGELVGFVVFGPLITAGAYVTQTGHLSPSAFLYGVPLGLLAAAIIHANNMRDAEDDSQAGKHTLATLLGLQWNRAWFFVLLLGAYGLIAALALPSGGPHWLLITFWTLPTLVIVVTGMLRTDMPVGLHLVMRETLKLQAFFGLLFVVALIITAIVKVLPHLPAHILPI</sequence>
<comment type="function">
    <text evidence="8">Conversion of 1,4-dihydroxy-2-naphthoate (DHNA) to demethylmenaquinone (DMK).</text>
</comment>
<evidence type="ECO:0000256" key="2">
    <source>
        <dbReference type="ARBA" id="ARBA00022428"/>
    </source>
</evidence>
<evidence type="ECO:0000256" key="3">
    <source>
        <dbReference type="ARBA" id="ARBA00022475"/>
    </source>
</evidence>
<feature type="compositionally biased region" description="Basic and acidic residues" evidence="10">
    <location>
        <begin position="43"/>
        <end position="59"/>
    </location>
</feature>
<keyword evidence="5 8" id="KW-0812">Transmembrane</keyword>
<keyword evidence="4 8" id="KW-0808">Transferase</keyword>
<evidence type="ECO:0000313" key="12">
    <source>
        <dbReference type="Proteomes" id="UP000290365"/>
    </source>
</evidence>
<feature type="transmembrane region" description="Helical" evidence="8">
    <location>
        <begin position="169"/>
        <end position="191"/>
    </location>
</feature>
<evidence type="ECO:0000256" key="6">
    <source>
        <dbReference type="ARBA" id="ARBA00022989"/>
    </source>
</evidence>
<evidence type="ECO:0000256" key="10">
    <source>
        <dbReference type="SAM" id="MobiDB-lite"/>
    </source>
</evidence>
<evidence type="ECO:0000313" key="11">
    <source>
        <dbReference type="EMBL" id="QBD79602.1"/>
    </source>
</evidence>
<dbReference type="OrthoDB" id="9767568at2"/>
<feature type="transmembrane region" description="Helical" evidence="8">
    <location>
        <begin position="300"/>
        <end position="319"/>
    </location>
</feature>
<evidence type="ECO:0000256" key="1">
    <source>
        <dbReference type="ARBA" id="ARBA00004141"/>
    </source>
</evidence>
<keyword evidence="12" id="KW-1185">Reference proteome</keyword>
<evidence type="ECO:0000256" key="5">
    <source>
        <dbReference type="ARBA" id="ARBA00022692"/>
    </source>
</evidence>
<proteinExistence type="inferred from homology"/>
<comment type="similarity">
    <text evidence="8">Belongs to the MenA family. Type 1 subfamily.</text>
</comment>
<keyword evidence="6 8" id="KW-1133">Transmembrane helix</keyword>
<evidence type="ECO:0000256" key="9">
    <source>
        <dbReference type="NCBIfam" id="TIGR00751"/>
    </source>
</evidence>
<protein>
    <recommendedName>
        <fullName evidence="8 9">1,4-dihydroxy-2-naphthoate octaprenyltransferase</fullName>
        <shortName evidence="8">DHNA-octaprenyltransferase</shortName>
        <ecNumber evidence="8 9">2.5.1.74</ecNumber>
    </recommendedName>
</protein>
<organism evidence="11 12">
    <name type="scientific">Ktedonosporobacter rubrisoli</name>
    <dbReference type="NCBI Taxonomy" id="2509675"/>
    <lineage>
        <taxon>Bacteria</taxon>
        <taxon>Bacillati</taxon>
        <taxon>Chloroflexota</taxon>
        <taxon>Ktedonobacteria</taxon>
        <taxon>Ktedonobacterales</taxon>
        <taxon>Ktedonosporobacteraceae</taxon>
        <taxon>Ktedonosporobacter</taxon>
    </lineage>
</organism>
<feature type="transmembrane region" description="Helical" evidence="8">
    <location>
        <begin position="373"/>
        <end position="393"/>
    </location>
</feature>
<feature type="transmembrane region" description="Helical" evidence="8">
    <location>
        <begin position="413"/>
        <end position="432"/>
    </location>
</feature>
<feature type="transmembrane region" description="Helical" evidence="8">
    <location>
        <begin position="139"/>
        <end position="157"/>
    </location>
</feature>
<feature type="transmembrane region" description="Helical" evidence="8">
    <location>
        <begin position="273"/>
        <end position="294"/>
    </location>
</feature>
<dbReference type="Pfam" id="PF01040">
    <property type="entry name" value="UbiA"/>
    <property type="match status" value="1"/>
</dbReference>
<dbReference type="CDD" id="cd13962">
    <property type="entry name" value="PT_UbiA_UBIAD1"/>
    <property type="match status" value="1"/>
</dbReference>
<dbReference type="PANTHER" id="PTHR13929">
    <property type="entry name" value="1,4-DIHYDROXY-2-NAPHTHOATE OCTAPRENYLTRANSFERASE"/>
    <property type="match status" value="1"/>
</dbReference>
<dbReference type="GO" id="GO:0009234">
    <property type="term" value="P:menaquinone biosynthetic process"/>
    <property type="evidence" value="ECO:0007669"/>
    <property type="project" value="UniProtKB-UniRule"/>
</dbReference>
<dbReference type="GO" id="GO:0046428">
    <property type="term" value="F:1,4-dihydroxy-2-naphthoate polyprenyltransferase activity"/>
    <property type="evidence" value="ECO:0007669"/>
    <property type="project" value="UniProtKB-UniRule"/>
</dbReference>
<feature type="transmembrane region" description="Helical" evidence="8">
    <location>
        <begin position="223"/>
        <end position="242"/>
    </location>
</feature>
<dbReference type="EC" id="2.5.1.74" evidence="8 9"/>
<feature type="region of interest" description="Disordered" evidence="10">
    <location>
        <begin position="41"/>
        <end position="66"/>
    </location>
</feature>
<feature type="transmembrane region" description="Helical" evidence="8">
    <location>
        <begin position="248"/>
        <end position="266"/>
    </location>
</feature>
<evidence type="ECO:0000256" key="7">
    <source>
        <dbReference type="ARBA" id="ARBA00023136"/>
    </source>
</evidence>
<dbReference type="InterPro" id="IPR000537">
    <property type="entry name" value="UbiA_prenyltransferase"/>
</dbReference>
<dbReference type="EMBL" id="CP035758">
    <property type="protein sequence ID" value="QBD79602.1"/>
    <property type="molecule type" value="Genomic_DNA"/>
</dbReference>
<dbReference type="NCBIfam" id="TIGR00751">
    <property type="entry name" value="menA"/>
    <property type="match status" value="1"/>
</dbReference>
<keyword evidence="7 8" id="KW-0472">Membrane</keyword>
<comment type="pathway">
    <text evidence="8">Quinol/quinone metabolism; menaquinone biosynthesis; menaquinol from 1,4-dihydroxy-2-naphthoate: step 1/2.</text>
</comment>
<dbReference type="GO" id="GO:0005886">
    <property type="term" value="C:plasma membrane"/>
    <property type="evidence" value="ECO:0007669"/>
    <property type="project" value="UniProtKB-SubCell"/>
</dbReference>
<keyword evidence="2 8" id="KW-0474">Menaquinone biosynthesis</keyword>
<gene>
    <name evidence="8 11" type="primary">menA</name>
    <name evidence="11" type="ORF">EPA93_27945</name>
</gene>
<dbReference type="GO" id="GO:0042371">
    <property type="term" value="P:vitamin K biosynthetic process"/>
    <property type="evidence" value="ECO:0007669"/>
    <property type="project" value="TreeGrafter"/>
</dbReference>
<dbReference type="PANTHER" id="PTHR13929:SF0">
    <property type="entry name" value="UBIA PRENYLTRANSFERASE DOMAIN-CONTAINING PROTEIN 1"/>
    <property type="match status" value="1"/>
</dbReference>
<dbReference type="InterPro" id="IPR004657">
    <property type="entry name" value="MenA"/>
</dbReference>
<evidence type="ECO:0000256" key="4">
    <source>
        <dbReference type="ARBA" id="ARBA00022679"/>
    </source>
</evidence>
<dbReference type="Proteomes" id="UP000290365">
    <property type="component" value="Chromosome"/>
</dbReference>
<dbReference type="InterPro" id="IPR044878">
    <property type="entry name" value="UbiA_sf"/>
</dbReference>
<feature type="transmembrane region" description="Helical" evidence="8">
    <location>
        <begin position="349"/>
        <end position="367"/>
    </location>
</feature>
<dbReference type="HAMAP" id="MF_01937">
    <property type="entry name" value="MenA_1"/>
    <property type="match status" value="1"/>
</dbReference>
<dbReference type="AlphaFoldDB" id="A0A4P6JW53"/>
<name>A0A4P6JW53_KTERU</name>
<comment type="catalytic activity">
    <reaction evidence="8">
        <text>an all-trans-polyprenyl diphosphate + 1,4-dihydroxy-2-naphthoate + H(+) = a 2-demethylmenaquinol + CO2 + diphosphate</text>
        <dbReference type="Rhea" id="RHEA:26478"/>
        <dbReference type="Rhea" id="RHEA-COMP:9563"/>
        <dbReference type="Rhea" id="RHEA-COMP:9564"/>
        <dbReference type="ChEBI" id="CHEBI:11173"/>
        <dbReference type="ChEBI" id="CHEBI:15378"/>
        <dbReference type="ChEBI" id="CHEBI:16526"/>
        <dbReference type="ChEBI" id="CHEBI:33019"/>
        <dbReference type="ChEBI" id="CHEBI:55437"/>
        <dbReference type="ChEBI" id="CHEBI:58914"/>
        <dbReference type="EC" id="2.5.1.74"/>
    </reaction>
</comment>
<dbReference type="InterPro" id="IPR026046">
    <property type="entry name" value="UBIAD1"/>
</dbReference>
<evidence type="ECO:0000256" key="8">
    <source>
        <dbReference type="HAMAP-Rule" id="MF_01937"/>
    </source>
</evidence>